<keyword evidence="2" id="KW-1185">Reference proteome</keyword>
<dbReference type="Proteomes" id="UP000887159">
    <property type="component" value="Unassembled WGS sequence"/>
</dbReference>
<proteinExistence type="predicted"/>
<gene>
    <name evidence="1" type="primary">NCL1_22272</name>
    <name evidence="1" type="ORF">TNCV_4203371</name>
</gene>
<evidence type="ECO:0000313" key="2">
    <source>
        <dbReference type="Proteomes" id="UP000887159"/>
    </source>
</evidence>
<organism evidence="1 2">
    <name type="scientific">Trichonephila clavipes</name>
    <name type="common">Golden silk orbweaver</name>
    <name type="synonym">Nephila clavipes</name>
    <dbReference type="NCBI Taxonomy" id="2585209"/>
    <lineage>
        <taxon>Eukaryota</taxon>
        <taxon>Metazoa</taxon>
        <taxon>Ecdysozoa</taxon>
        <taxon>Arthropoda</taxon>
        <taxon>Chelicerata</taxon>
        <taxon>Arachnida</taxon>
        <taxon>Araneae</taxon>
        <taxon>Araneomorphae</taxon>
        <taxon>Entelegynae</taxon>
        <taxon>Araneoidea</taxon>
        <taxon>Nephilidae</taxon>
        <taxon>Trichonephila</taxon>
    </lineage>
</organism>
<dbReference type="EMBL" id="BMAU01021266">
    <property type="protein sequence ID" value="GFY07066.1"/>
    <property type="molecule type" value="Genomic_DNA"/>
</dbReference>
<sequence>MMKKFEAAGSLAYRQRSGRPSAAITFATTVKQTVQSMLAVAVHEECSAREVSRNTRMSYGSVWRALRITLRRYPYNLQHNQELKFCEFASQAALNDAIRQTVSAKAAITQEILPNAVNGVVIRLTAVLLNDGQLIEHSLQY</sequence>
<reference evidence="1" key="1">
    <citation type="submission" date="2020-08" db="EMBL/GenBank/DDBJ databases">
        <title>Multicomponent nature underlies the extraordinary mechanical properties of spider dragline silk.</title>
        <authorList>
            <person name="Kono N."/>
            <person name="Nakamura H."/>
            <person name="Mori M."/>
            <person name="Yoshida Y."/>
            <person name="Ohtoshi R."/>
            <person name="Malay A.D."/>
            <person name="Moran D.A.P."/>
            <person name="Tomita M."/>
            <person name="Numata K."/>
            <person name="Arakawa K."/>
        </authorList>
    </citation>
    <scope>NUCLEOTIDE SEQUENCE</scope>
</reference>
<dbReference type="AlphaFoldDB" id="A0A8X6S7D1"/>
<evidence type="ECO:0000313" key="1">
    <source>
        <dbReference type="EMBL" id="GFY07066.1"/>
    </source>
</evidence>
<evidence type="ECO:0008006" key="3">
    <source>
        <dbReference type="Google" id="ProtNLM"/>
    </source>
</evidence>
<protein>
    <recommendedName>
        <fullName evidence="3">Transposase</fullName>
    </recommendedName>
</protein>
<name>A0A8X6S7D1_TRICX</name>
<comment type="caution">
    <text evidence="1">The sequence shown here is derived from an EMBL/GenBank/DDBJ whole genome shotgun (WGS) entry which is preliminary data.</text>
</comment>
<accession>A0A8X6S7D1</accession>